<evidence type="ECO:0000259" key="1">
    <source>
        <dbReference type="Pfam" id="PF01636"/>
    </source>
</evidence>
<dbReference type="Pfam" id="PF01636">
    <property type="entry name" value="APH"/>
    <property type="match status" value="1"/>
</dbReference>
<organism evidence="2 3">
    <name type="scientific">Paenibacillus ginsengarvi</name>
    <dbReference type="NCBI Taxonomy" id="400777"/>
    <lineage>
        <taxon>Bacteria</taxon>
        <taxon>Bacillati</taxon>
        <taxon>Bacillota</taxon>
        <taxon>Bacilli</taxon>
        <taxon>Bacillales</taxon>
        <taxon>Paenibacillaceae</taxon>
        <taxon>Paenibacillus</taxon>
    </lineage>
</organism>
<evidence type="ECO:0000313" key="3">
    <source>
        <dbReference type="Proteomes" id="UP000282311"/>
    </source>
</evidence>
<sequence>MEVRTQPEVILNRLKDERIVPPDCELGRQMSGTTEGCVYIVNRGDHPVYILKMDAPEYVRMVSDFLRTYEGPLIPALHFTDPACDYFVYAYLSGTVHDERGRKADWLKTLSEMLLNRYERVSSIKGWGWLDEPRGSWTELLQLSVAQARQTIGDLLPAEDHEMVMRLPAAIYRSRDPEAYLLHGDCGVHNFVFESSRLQGVIDPIPMIGPPHYDFLFAFCSSPDDLTMETLLEGASSLDSSALHQTDRRTRIEEVLVLLYCRIGTCLKHHSLDLPDYIRAWAYWRKLRNEEPI</sequence>
<feature type="domain" description="Aminoglycoside phosphotransferase" evidence="1">
    <location>
        <begin position="137"/>
        <end position="219"/>
    </location>
</feature>
<dbReference type="EMBL" id="RBAH01000012">
    <property type="protein sequence ID" value="RKN82247.1"/>
    <property type="molecule type" value="Genomic_DNA"/>
</dbReference>
<keyword evidence="3" id="KW-1185">Reference proteome</keyword>
<accession>A0A3B0CEY0</accession>
<gene>
    <name evidence="2" type="ORF">D7M11_18070</name>
</gene>
<evidence type="ECO:0000313" key="2">
    <source>
        <dbReference type="EMBL" id="RKN82247.1"/>
    </source>
</evidence>
<dbReference type="Gene3D" id="3.90.1200.10">
    <property type="match status" value="1"/>
</dbReference>
<name>A0A3B0CEY0_9BACL</name>
<dbReference type="InterPro" id="IPR002575">
    <property type="entry name" value="Aminoglycoside_PTrfase"/>
</dbReference>
<dbReference type="AlphaFoldDB" id="A0A3B0CEY0"/>
<dbReference type="SUPFAM" id="SSF56112">
    <property type="entry name" value="Protein kinase-like (PK-like)"/>
    <property type="match status" value="1"/>
</dbReference>
<proteinExistence type="predicted"/>
<dbReference type="Proteomes" id="UP000282311">
    <property type="component" value="Unassembled WGS sequence"/>
</dbReference>
<protein>
    <recommendedName>
        <fullName evidence="1">Aminoglycoside phosphotransferase domain-containing protein</fullName>
    </recommendedName>
</protein>
<dbReference type="InterPro" id="IPR011009">
    <property type="entry name" value="Kinase-like_dom_sf"/>
</dbReference>
<reference evidence="2 3" key="1">
    <citation type="journal article" date="2007" name="Int. J. Syst. Evol. Microbiol.">
        <title>Paenibacillus ginsengarvi sp. nov., isolated from soil from ginseng cultivation.</title>
        <authorList>
            <person name="Yoon M.H."/>
            <person name="Ten L.N."/>
            <person name="Im W.T."/>
        </authorList>
    </citation>
    <scope>NUCLEOTIDE SEQUENCE [LARGE SCALE GENOMIC DNA]</scope>
    <source>
        <strain evidence="2 3">KCTC 13059</strain>
    </source>
</reference>
<comment type="caution">
    <text evidence="2">The sequence shown here is derived from an EMBL/GenBank/DDBJ whole genome shotgun (WGS) entry which is preliminary data.</text>
</comment>